<reference evidence="2 3" key="1">
    <citation type="journal article" date="2022" name="Nat. Genet.">
        <title>Improved pea reference genome and pan-genome highlight genomic features and evolutionary characteristics.</title>
        <authorList>
            <person name="Yang T."/>
            <person name="Liu R."/>
            <person name="Luo Y."/>
            <person name="Hu S."/>
            <person name="Wang D."/>
            <person name="Wang C."/>
            <person name="Pandey M.K."/>
            <person name="Ge S."/>
            <person name="Xu Q."/>
            <person name="Li N."/>
            <person name="Li G."/>
            <person name="Huang Y."/>
            <person name="Saxena R.K."/>
            <person name="Ji Y."/>
            <person name="Li M."/>
            <person name="Yan X."/>
            <person name="He Y."/>
            <person name="Liu Y."/>
            <person name="Wang X."/>
            <person name="Xiang C."/>
            <person name="Varshney R.K."/>
            <person name="Ding H."/>
            <person name="Gao S."/>
            <person name="Zong X."/>
        </authorList>
    </citation>
    <scope>NUCLEOTIDE SEQUENCE [LARGE SCALE GENOMIC DNA]</scope>
    <source>
        <strain evidence="2 3">cv. Zhongwan 6</strain>
    </source>
</reference>
<dbReference type="EMBL" id="JAMSHJ010000007">
    <property type="protein sequence ID" value="KAI5387442.1"/>
    <property type="molecule type" value="Genomic_DNA"/>
</dbReference>
<comment type="caution">
    <text evidence="2">The sequence shown here is derived from an EMBL/GenBank/DDBJ whole genome shotgun (WGS) entry which is preliminary data.</text>
</comment>
<organism evidence="2 3">
    <name type="scientific">Pisum sativum</name>
    <name type="common">Garden pea</name>
    <name type="synonym">Lathyrus oleraceus</name>
    <dbReference type="NCBI Taxonomy" id="3888"/>
    <lineage>
        <taxon>Eukaryota</taxon>
        <taxon>Viridiplantae</taxon>
        <taxon>Streptophyta</taxon>
        <taxon>Embryophyta</taxon>
        <taxon>Tracheophyta</taxon>
        <taxon>Spermatophyta</taxon>
        <taxon>Magnoliopsida</taxon>
        <taxon>eudicotyledons</taxon>
        <taxon>Gunneridae</taxon>
        <taxon>Pentapetalae</taxon>
        <taxon>rosids</taxon>
        <taxon>fabids</taxon>
        <taxon>Fabales</taxon>
        <taxon>Fabaceae</taxon>
        <taxon>Papilionoideae</taxon>
        <taxon>50 kb inversion clade</taxon>
        <taxon>NPAAA clade</taxon>
        <taxon>Hologalegina</taxon>
        <taxon>IRL clade</taxon>
        <taxon>Fabeae</taxon>
        <taxon>Lathyrus</taxon>
    </lineage>
</organism>
<sequence length="134" mass="14790">MRYLLEFVSCCATPTTLERETSVPGEDEGRWLVPAPVVSSTASASSQRRNRKKHKRSASADWRPSLGSISEDVVVQPKVTVACAGKEVKKKTAVRGAGKVYHRNYSDGYHGSVKKLLLKRSMIMPAFSATPFMF</sequence>
<evidence type="ECO:0000313" key="2">
    <source>
        <dbReference type="EMBL" id="KAI5387442.1"/>
    </source>
</evidence>
<dbReference type="Gramene" id="Psat07G0353800-T1">
    <property type="protein sequence ID" value="KAI5387442.1"/>
    <property type="gene ID" value="KIW84_073538"/>
</dbReference>
<evidence type="ECO:0000256" key="1">
    <source>
        <dbReference type="SAM" id="MobiDB-lite"/>
    </source>
</evidence>
<keyword evidence="3" id="KW-1185">Reference proteome</keyword>
<dbReference type="AlphaFoldDB" id="A0A9D4ZVQ5"/>
<evidence type="ECO:0000313" key="3">
    <source>
        <dbReference type="Proteomes" id="UP001058974"/>
    </source>
</evidence>
<dbReference type="PANTHER" id="PTHR35318:SF2">
    <property type="entry name" value="OS08G0138900 PROTEIN"/>
    <property type="match status" value="1"/>
</dbReference>
<feature type="region of interest" description="Disordered" evidence="1">
    <location>
        <begin position="18"/>
        <end position="63"/>
    </location>
</feature>
<name>A0A9D4ZVQ5_PEA</name>
<proteinExistence type="predicted"/>
<protein>
    <submittedName>
        <fullName evidence="2">Uncharacterized protein</fullName>
    </submittedName>
</protein>
<gene>
    <name evidence="2" type="ORF">KIW84_073538</name>
</gene>
<feature type="compositionally biased region" description="Low complexity" evidence="1">
    <location>
        <begin position="33"/>
        <end position="46"/>
    </location>
</feature>
<accession>A0A9D4ZVQ5</accession>
<dbReference type="Proteomes" id="UP001058974">
    <property type="component" value="Chromosome 7"/>
</dbReference>
<dbReference type="PANTHER" id="PTHR35318">
    <property type="entry name" value="BNAA10G08410D PROTEIN"/>
    <property type="match status" value="1"/>
</dbReference>
<feature type="compositionally biased region" description="Basic residues" evidence="1">
    <location>
        <begin position="48"/>
        <end position="57"/>
    </location>
</feature>